<dbReference type="PANTHER" id="PTHR42751">
    <property type="entry name" value="SODIUM/HYDROGEN EXCHANGER FAMILY/TRKA DOMAIN PROTEIN"/>
    <property type="match status" value="1"/>
</dbReference>
<dbReference type="GO" id="GO:0015297">
    <property type="term" value="F:antiporter activity"/>
    <property type="evidence" value="ECO:0007669"/>
    <property type="project" value="InterPro"/>
</dbReference>
<keyword evidence="4 7" id="KW-0812">Transmembrane</keyword>
<name>A6URJ7_METVS</name>
<feature type="transmembrane region" description="Helical" evidence="7">
    <location>
        <begin position="6"/>
        <end position="22"/>
    </location>
</feature>
<dbReference type="InterPro" id="IPR038770">
    <property type="entry name" value="Na+/solute_symporter_sf"/>
</dbReference>
<dbReference type="Gene3D" id="1.20.1530.20">
    <property type="match status" value="1"/>
</dbReference>
<dbReference type="RefSeq" id="WP_012066034.1">
    <property type="nucleotide sequence ID" value="NC_009634.1"/>
</dbReference>
<dbReference type="STRING" id="406327.Mevan_1221"/>
<keyword evidence="11" id="KW-1185">Reference proteome</keyword>
<feature type="transmembrane region" description="Helical" evidence="7">
    <location>
        <begin position="115"/>
        <end position="134"/>
    </location>
</feature>
<feature type="transmembrane region" description="Helical" evidence="7">
    <location>
        <begin position="174"/>
        <end position="200"/>
    </location>
</feature>
<evidence type="ECO:0000259" key="8">
    <source>
        <dbReference type="Pfam" id="PF00999"/>
    </source>
</evidence>
<dbReference type="InterPro" id="IPR006153">
    <property type="entry name" value="Cation/H_exchanger_TM"/>
</dbReference>
<dbReference type="Pfam" id="PF02254">
    <property type="entry name" value="TrkA_N"/>
    <property type="match status" value="1"/>
</dbReference>
<proteinExistence type="inferred from homology"/>
<accession>A6URJ7</accession>
<dbReference type="InterPro" id="IPR036291">
    <property type="entry name" value="NAD(P)-bd_dom_sf"/>
</dbReference>
<comment type="subcellular location">
    <subcellularLocation>
        <location evidence="1">Membrane</location>
        <topology evidence="1">Multi-pass membrane protein</topology>
    </subcellularLocation>
</comment>
<keyword evidence="3" id="KW-0813">Transport</keyword>
<organism evidence="10 11">
    <name type="scientific">Methanococcus vannielii (strain ATCC 35089 / DSM 1224 / JCM 13029 / OCM 148 / SB)</name>
    <dbReference type="NCBI Taxonomy" id="406327"/>
    <lineage>
        <taxon>Archaea</taxon>
        <taxon>Methanobacteriati</taxon>
        <taxon>Methanobacteriota</taxon>
        <taxon>Methanomada group</taxon>
        <taxon>Methanococci</taxon>
        <taxon>Methanococcales</taxon>
        <taxon>Methanococcaceae</taxon>
        <taxon>Methanococcus</taxon>
    </lineage>
</organism>
<feature type="transmembrane region" description="Helical" evidence="7">
    <location>
        <begin position="146"/>
        <end position="168"/>
    </location>
</feature>
<feature type="transmembrane region" description="Helical" evidence="7">
    <location>
        <begin position="29"/>
        <end position="45"/>
    </location>
</feature>
<evidence type="ECO:0000256" key="6">
    <source>
        <dbReference type="ARBA" id="ARBA00023136"/>
    </source>
</evidence>
<feature type="transmembrane region" description="Helical" evidence="7">
    <location>
        <begin position="212"/>
        <end position="232"/>
    </location>
</feature>
<dbReference type="Pfam" id="PF00999">
    <property type="entry name" value="Na_H_Exchanger"/>
    <property type="match status" value="1"/>
</dbReference>
<sequence>MLEVFVEMSLVLLVAFLVSLVMRVLKQPLIIGYILTGILVSPYFLNIVRFEESISTLGHYGVTLLLFMVGIGLNPGHFKEIGKISLITGLGQIIFTFSIGFLISLFLGYSYVESAYISIALTFSSTIIIMKLISDKGDLDKLYGKISIGFLIVQDIAAMAILIFISAFSVQASIGSLITGMVLKLILILTSLYIFTKYILRSFMDYASKNQEFLFLFSVMWCFSLSAVFYLLGFSSEIGALVAGIVLAIFPERYEIASKLRPLRDFFLILFFVVLGVQMTFESSGMLIITAIILSIFVLIGNPIIVMILMGFFGYTKKTSFLAGLTVAQISEFSLIVATMGLRNGHISEEIISMITLVGILTIAGSSYFITYAEQLYPMLSKYLSVFERKNKKDEKDFKNGNSGEIVIFGADRTGKTIMNELEDYKDKFLIMDHNPKIIKNLSKKGYNCIYGDASNFELLNELNFNDTKMVISTISDIETDTLLIKYILKRNKNAIIISIAHKIDDAIKLYEEGASYVIMPHFLGSFHAAQMIEKYGLHIDEFLKEKYKHIESLKKSKELFIHTK</sequence>
<feature type="transmembrane region" description="Helical" evidence="7">
    <location>
        <begin position="266"/>
        <end position="281"/>
    </location>
</feature>
<evidence type="ECO:0000259" key="9">
    <source>
        <dbReference type="Pfam" id="PF02254"/>
    </source>
</evidence>
<dbReference type="KEGG" id="mvn:Mevan_1221"/>
<dbReference type="GO" id="GO:0016020">
    <property type="term" value="C:membrane"/>
    <property type="evidence" value="ECO:0007669"/>
    <property type="project" value="UniProtKB-SubCell"/>
</dbReference>
<protein>
    <submittedName>
        <fullName evidence="10">Sodium/hydrogen exchanger</fullName>
    </submittedName>
</protein>
<evidence type="ECO:0000256" key="3">
    <source>
        <dbReference type="ARBA" id="ARBA00022448"/>
    </source>
</evidence>
<feature type="transmembrane region" description="Helical" evidence="7">
    <location>
        <begin position="320"/>
        <end position="339"/>
    </location>
</feature>
<evidence type="ECO:0000256" key="1">
    <source>
        <dbReference type="ARBA" id="ARBA00004141"/>
    </source>
</evidence>
<comment type="similarity">
    <text evidence="2">Belongs to the monovalent cation:proton antiporter 2 (CPA2) transporter (TC 2.A.37) family.</text>
</comment>
<feature type="transmembrane region" description="Helical" evidence="7">
    <location>
        <begin position="238"/>
        <end position="254"/>
    </location>
</feature>
<evidence type="ECO:0000256" key="4">
    <source>
        <dbReference type="ARBA" id="ARBA00022692"/>
    </source>
</evidence>
<dbReference type="HOGENOM" id="CLU_005126_9_0_2"/>
<keyword evidence="6 7" id="KW-0472">Membrane</keyword>
<dbReference type="Gene3D" id="3.40.50.720">
    <property type="entry name" value="NAD(P)-binding Rossmann-like Domain"/>
    <property type="match status" value="1"/>
</dbReference>
<evidence type="ECO:0000256" key="5">
    <source>
        <dbReference type="ARBA" id="ARBA00022989"/>
    </source>
</evidence>
<evidence type="ECO:0000313" key="10">
    <source>
        <dbReference type="EMBL" id="ABR55119.1"/>
    </source>
</evidence>
<feature type="transmembrane region" description="Helical" evidence="7">
    <location>
        <begin position="351"/>
        <end position="373"/>
    </location>
</feature>
<dbReference type="InterPro" id="IPR003148">
    <property type="entry name" value="RCK_N"/>
</dbReference>
<dbReference type="GO" id="GO:0006813">
    <property type="term" value="P:potassium ion transport"/>
    <property type="evidence" value="ECO:0007669"/>
    <property type="project" value="InterPro"/>
</dbReference>
<dbReference type="PANTHER" id="PTHR42751:SF3">
    <property type="entry name" value="SODIUM_GLUTAMATE SYMPORTER"/>
    <property type="match status" value="1"/>
</dbReference>
<keyword evidence="5 7" id="KW-1133">Transmembrane helix</keyword>
<dbReference type="GO" id="GO:1902600">
    <property type="term" value="P:proton transmembrane transport"/>
    <property type="evidence" value="ECO:0007669"/>
    <property type="project" value="InterPro"/>
</dbReference>
<dbReference type="Proteomes" id="UP000001107">
    <property type="component" value="Chromosome"/>
</dbReference>
<dbReference type="SUPFAM" id="SSF51735">
    <property type="entry name" value="NAD(P)-binding Rossmann-fold domains"/>
    <property type="match status" value="1"/>
</dbReference>
<dbReference type="eggNOG" id="arCOG01955">
    <property type="taxonomic scope" value="Archaea"/>
</dbReference>
<feature type="domain" description="Cation/H+ exchanger transmembrane" evidence="8">
    <location>
        <begin position="13"/>
        <end position="366"/>
    </location>
</feature>
<gene>
    <name evidence="10" type="ordered locus">Mevan_1221</name>
</gene>
<dbReference type="EMBL" id="CP000742">
    <property type="protein sequence ID" value="ABR55119.1"/>
    <property type="molecule type" value="Genomic_DNA"/>
</dbReference>
<dbReference type="AlphaFoldDB" id="A6URJ7"/>
<feature type="transmembrane region" description="Helical" evidence="7">
    <location>
        <begin position="287"/>
        <end position="313"/>
    </location>
</feature>
<feature type="transmembrane region" description="Helical" evidence="7">
    <location>
        <begin position="57"/>
        <end position="74"/>
    </location>
</feature>
<feature type="transmembrane region" description="Helical" evidence="7">
    <location>
        <begin position="86"/>
        <end position="109"/>
    </location>
</feature>
<evidence type="ECO:0000256" key="2">
    <source>
        <dbReference type="ARBA" id="ARBA00005551"/>
    </source>
</evidence>
<feature type="domain" description="RCK N-terminal" evidence="9">
    <location>
        <begin position="406"/>
        <end position="521"/>
    </location>
</feature>
<evidence type="ECO:0000313" key="11">
    <source>
        <dbReference type="Proteomes" id="UP000001107"/>
    </source>
</evidence>
<evidence type="ECO:0000256" key="7">
    <source>
        <dbReference type="SAM" id="Phobius"/>
    </source>
</evidence>
<reference evidence="10" key="1">
    <citation type="submission" date="2007-06" db="EMBL/GenBank/DDBJ databases">
        <title>Complete sequence of Methanococcus vannielii SB.</title>
        <authorList>
            <consortium name="US DOE Joint Genome Institute"/>
            <person name="Copeland A."/>
            <person name="Lucas S."/>
            <person name="Lapidus A."/>
            <person name="Barry K."/>
            <person name="Glavina del Rio T."/>
            <person name="Dalin E."/>
            <person name="Tice H."/>
            <person name="Pitluck S."/>
            <person name="Chain P."/>
            <person name="Malfatti S."/>
            <person name="Shin M."/>
            <person name="Vergez L."/>
            <person name="Schmutz J."/>
            <person name="Larimer F."/>
            <person name="Land M."/>
            <person name="Hauser L."/>
            <person name="Kyrpides N."/>
            <person name="Anderson I."/>
            <person name="Sieprawska-Lupa M."/>
            <person name="Whitman W.B."/>
            <person name="Richardson P."/>
        </authorList>
    </citation>
    <scope>NUCLEOTIDE SEQUENCE [LARGE SCALE GENOMIC DNA]</scope>
    <source>
        <strain evidence="10">SB</strain>
    </source>
</reference>
<dbReference type="GeneID" id="5325826"/>